<gene>
    <name evidence="1" type="ORF">RHIMIDRAFT_269178</name>
</gene>
<feature type="non-terminal residue" evidence="1">
    <location>
        <position position="1"/>
    </location>
</feature>
<dbReference type="RefSeq" id="XP_023462087.1">
    <property type="nucleotide sequence ID" value="XM_023612116.1"/>
</dbReference>
<sequence length="70" mass="8250">IQQAESFEKLKGTRSTDTQRCGYSCMLYAVHEDNQFVIRKVVSQHNHQIMQDPRVYALNRRLDAVQLERV</sequence>
<dbReference type="AlphaFoldDB" id="A0A2G4SI07"/>
<evidence type="ECO:0000313" key="2">
    <source>
        <dbReference type="Proteomes" id="UP000242254"/>
    </source>
</evidence>
<name>A0A2G4SI07_RHIZD</name>
<keyword evidence="2" id="KW-1185">Reference proteome</keyword>
<dbReference type="GeneID" id="35443105"/>
<protein>
    <recommendedName>
        <fullName evidence="3">FAR1 domain-containing protein</fullName>
    </recommendedName>
</protein>
<reference evidence="1 2" key="1">
    <citation type="journal article" date="2016" name="Proc. Natl. Acad. Sci. U.S.A.">
        <title>Lipid metabolic changes in an early divergent fungus govern the establishment of a mutualistic symbiosis with endobacteria.</title>
        <authorList>
            <person name="Lastovetsky O.A."/>
            <person name="Gaspar M.L."/>
            <person name="Mondo S.J."/>
            <person name="LaButti K.M."/>
            <person name="Sandor L."/>
            <person name="Grigoriev I.V."/>
            <person name="Henry S.A."/>
            <person name="Pawlowska T.E."/>
        </authorList>
    </citation>
    <scope>NUCLEOTIDE SEQUENCE [LARGE SCALE GENOMIC DNA]</scope>
    <source>
        <strain evidence="1 2">ATCC 52813</strain>
    </source>
</reference>
<accession>A0A2G4SI07</accession>
<evidence type="ECO:0008006" key="3">
    <source>
        <dbReference type="Google" id="ProtNLM"/>
    </source>
</evidence>
<organism evidence="1 2">
    <name type="scientific">Rhizopus microsporus ATCC 52813</name>
    <dbReference type="NCBI Taxonomy" id="1340429"/>
    <lineage>
        <taxon>Eukaryota</taxon>
        <taxon>Fungi</taxon>
        <taxon>Fungi incertae sedis</taxon>
        <taxon>Mucoromycota</taxon>
        <taxon>Mucoromycotina</taxon>
        <taxon>Mucoromycetes</taxon>
        <taxon>Mucorales</taxon>
        <taxon>Mucorineae</taxon>
        <taxon>Rhizopodaceae</taxon>
        <taxon>Rhizopus</taxon>
    </lineage>
</organism>
<proteinExistence type="predicted"/>
<dbReference type="Proteomes" id="UP000242254">
    <property type="component" value="Unassembled WGS sequence"/>
</dbReference>
<dbReference type="EMBL" id="KZ303865">
    <property type="protein sequence ID" value="PHZ08379.1"/>
    <property type="molecule type" value="Genomic_DNA"/>
</dbReference>
<feature type="non-terminal residue" evidence="1">
    <location>
        <position position="70"/>
    </location>
</feature>
<evidence type="ECO:0000313" key="1">
    <source>
        <dbReference type="EMBL" id="PHZ08379.1"/>
    </source>
</evidence>